<gene>
    <name evidence="2" type="ORF">S03H2_42370</name>
</gene>
<dbReference type="PANTHER" id="PTHR11373">
    <property type="entry name" value="DEOXYNUCLEOSIDE TRIPHOSPHATE TRIPHOSPHOHYDROLASE"/>
    <property type="match status" value="1"/>
</dbReference>
<sequence length="197" mass="22533">MPTEGEAALHTLAGEINEWVDDLIPPDYPSRFPRPDDEKVIREAISGYQVLKPHEYLLLDSSVVQRLRYIHQTALAYLVYPTATHTRFDHSLGVAKIAADIGRFLKQEDSQIEELRLAALLHDVGHSFFSHLSESLIAARFQDIFESIKEIDLFHDKEPGEILSYLIVASPRFQSLLKDVLNHYNKNVSIERVTRLV</sequence>
<accession>X1J347</accession>
<protein>
    <recommendedName>
        <fullName evidence="1">HD domain-containing protein</fullName>
    </recommendedName>
</protein>
<feature type="non-terminal residue" evidence="2">
    <location>
        <position position="197"/>
    </location>
</feature>
<dbReference type="AlphaFoldDB" id="X1J347"/>
<dbReference type="CDD" id="cd00077">
    <property type="entry name" value="HDc"/>
    <property type="match status" value="1"/>
</dbReference>
<evidence type="ECO:0000313" key="2">
    <source>
        <dbReference type="EMBL" id="GAH75930.1"/>
    </source>
</evidence>
<organism evidence="2">
    <name type="scientific">marine sediment metagenome</name>
    <dbReference type="NCBI Taxonomy" id="412755"/>
    <lineage>
        <taxon>unclassified sequences</taxon>
        <taxon>metagenomes</taxon>
        <taxon>ecological metagenomes</taxon>
    </lineage>
</organism>
<dbReference type="PANTHER" id="PTHR11373:SF4">
    <property type="entry name" value="DEOXYNUCLEOSIDE TRIPHOSPHATE TRIPHOSPHOHYDROLASE SAMHD1"/>
    <property type="match status" value="1"/>
</dbReference>
<dbReference type="Gene3D" id="1.10.3210.10">
    <property type="entry name" value="Hypothetical protein af1432"/>
    <property type="match status" value="1"/>
</dbReference>
<dbReference type="GO" id="GO:0006203">
    <property type="term" value="P:dGTP catabolic process"/>
    <property type="evidence" value="ECO:0007669"/>
    <property type="project" value="TreeGrafter"/>
</dbReference>
<dbReference type="PROSITE" id="PS51831">
    <property type="entry name" value="HD"/>
    <property type="match status" value="1"/>
</dbReference>
<dbReference type="Pfam" id="PF01966">
    <property type="entry name" value="HD"/>
    <property type="match status" value="1"/>
</dbReference>
<feature type="domain" description="HD" evidence="1">
    <location>
        <begin position="87"/>
        <end position="197"/>
    </location>
</feature>
<reference evidence="2" key="1">
    <citation type="journal article" date="2014" name="Front. Microbiol.">
        <title>High frequency of phylogenetically diverse reductive dehalogenase-homologous genes in deep subseafloor sedimentary metagenomes.</title>
        <authorList>
            <person name="Kawai M."/>
            <person name="Futagami T."/>
            <person name="Toyoda A."/>
            <person name="Takaki Y."/>
            <person name="Nishi S."/>
            <person name="Hori S."/>
            <person name="Arai W."/>
            <person name="Tsubouchi T."/>
            <person name="Morono Y."/>
            <person name="Uchiyama I."/>
            <person name="Ito T."/>
            <person name="Fujiyama A."/>
            <person name="Inagaki F."/>
            <person name="Takami H."/>
        </authorList>
    </citation>
    <scope>NUCLEOTIDE SEQUENCE</scope>
    <source>
        <strain evidence="2">Expedition CK06-06</strain>
    </source>
</reference>
<proteinExistence type="predicted"/>
<dbReference type="InterPro" id="IPR050135">
    <property type="entry name" value="dGTPase-like"/>
</dbReference>
<name>X1J347_9ZZZZ</name>
<dbReference type="InterPro" id="IPR003607">
    <property type="entry name" value="HD/PDEase_dom"/>
</dbReference>
<dbReference type="SMART" id="SM00471">
    <property type="entry name" value="HDc"/>
    <property type="match status" value="1"/>
</dbReference>
<dbReference type="InterPro" id="IPR006674">
    <property type="entry name" value="HD_domain"/>
</dbReference>
<comment type="caution">
    <text evidence="2">The sequence shown here is derived from an EMBL/GenBank/DDBJ whole genome shotgun (WGS) entry which is preliminary data.</text>
</comment>
<evidence type="ECO:0000259" key="1">
    <source>
        <dbReference type="PROSITE" id="PS51831"/>
    </source>
</evidence>
<dbReference type="GO" id="GO:0008832">
    <property type="term" value="F:dGTPase activity"/>
    <property type="evidence" value="ECO:0007669"/>
    <property type="project" value="TreeGrafter"/>
</dbReference>
<dbReference type="EMBL" id="BARU01026370">
    <property type="protein sequence ID" value="GAH75930.1"/>
    <property type="molecule type" value="Genomic_DNA"/>
</dbReference>
<dbReference type="SUPFAM" id="SSF109604">
    <property type="entry name" value="HD-domain/PDEase-like"/>
    <property type="match status" value="1"/>
</dbReference>